<evidence type="ECO:0000313" key="1">
    <source>
        <dbReference type="EMBL" id="MCK9799803.1"/>
    </source>
</evidence>
<evidence type="ECO:0000313" key="2">
    <source>
        <dbReference type="Proteomes" id="UP001155059"/>
    </source>
</evidence>
<name>A0A9X1YWZ9_9PSED</name>
<dbReference type="Proteomes" id="UP001155059">
    <property type="component" value="Unassembled WGS sequence"/>
</dbReference>
<gene>
    <name evidence="1" type="ORF">M1B34_19355</name>
</gene>
<dbReference type="EMBL" id="JALQCW010000052">
    <property type="protein sequence ID" value="MCK9799803.1"/>
    <property type="molecule type" value="Genomic_DNA"/>
</dbReference>
<reference evidence="1 2" key="1">
    <citation type="journal article" date="2022" name="Int. J. Syst. Evol. Microbiol.">
        <title>Pseudomonas aegrilactucae sp. nov. and Pseudomonas morbosilactucae sp. nov., pathogens causing bacterial rot of lettuce in Japan.</title>
        <authorList>
            <person name="Sawada H."/>
            <person name="Fujikawa T."/>
            <person name="Satou M."/>
        </authorList>
    </citation>
    <scope>NUCLEOTIDE SEQUENCE [LARGE SCALE GENOMIC DNA]</scope>
    <source>
        <strain evidence="1 2">MAFF 302030</strain>
    </source>
</reference>
<proteinExistence type="predicted"/>
<reference evidence="1 2" key="2">
    <citation type="journal article" date="2023" name="Plant Pathol.">
        <title>Dismantling and reorganizing Pseudomonas marginalis sensu#lato.</title>
        <authorList>
            <person name="Sawada H."/>
            <person name="Fujikawa T."/>
            <person name="Satou M."/>
        </authorList>
    </citation>
    <scope>NUCLEOTIDE SEQUENCE [LARGE SCALE GENOMIC DNA]</scope>
    <source>
        <strain evidence="1 2">MAFF 302030</strain>
    </source>
</reference>
<comment type="caution">
    <text evidence="1">The sequence shown here is derived from an EMBL/GenBank/DDBJ whole genome shotgun (WGS) entry which is preliminary data.</text>
</comment>
<accession>A0A9X1YWZ9</accession>
<dbReference type="RefSeq" id="WP_268265987.1">
    <property type="nucleotide sequence ID" value="NZ_JALQCW010000052.1"/>
</dbReference>
<dbReference type="AlphaFoldDB" id="A0A9X1YWZ9"/>
<organism evidence="1 2">
    <name type="scientific">Pseudomonas morbosilactucae</name>
    <dbReference type="NCBI Taxonomy" id="2938197"/>
    <lineage>
        <taxon>Bacteria</taxon>
        <taxon>Pseudomonadati</taxon>
        <taxon>Pseudomonadota</taxon>
        <taxon>Gammaproteobacteria</taxon>
        <taxon>Pseudomonadales</taxon>
        <taxon>Pseudomonadaceae</taxon>
        <taxon>Pseudomonas</taxon>
    </lineage>
</organism>
<protein>
    <submittedName>
        <fullName evidence="1">Uncharacterized protein</fullName>
    </submittedName>
</protein>
<sequence length="126" mass="13650">MNRPSQPPLQPDASFSVVDGSIQGIGSRPGLLRVEFIDWQEQPWVLSFNDLVAFQSLGAEGSQIAELSMAAMPLLMAQVDPQELTSSPHSYSFICAWSARPVLSVIAGSYHCERASQPEAATWSGD</sequence>